<sequence length="380" mass="40163">MGARRRAKRGVTIVDVAEALGVAPSTVSNALHDKDIVAPRTKARIMAMAKAMNYEASAAARALVTRQSSSVGVILPDFANPVFNEIISGLNSILVPAGYATLVASTANDGRTCKAAIHAFVKRDVDAIVVISQCLDIEETAQLAGCGLPVVLVHRTPADWQTTHAPSSTFDYVGMDNTGGVYALVRHLADLGHRRIGFITGPKQSSAACERTRGFRDGVAALGLDAAPELVADGSYDFIAGMRGARELLSLPQRPTAVIAANDLMAFGTMDVAQQMGLSVPKDLSIVGVDDVFFSAFPMISLTTARQPATEIGESVGERLLERFSDEALSPIAVTLPVEIIVRHSTAEAPSRVDPGSPLSTDNLEAYLASRWKPSTIIVA</sequence>
<keyword evidence="2" id="KW-0238">DNA-binding</keyword>
<dbReference type="Pfam" id="PF13377">
    <property type="entry name" value="Peripla_BP_3"/>
    <property type="match status" value="1"/>
</dbReference>
<dbReference type="SUPFAM" id="SSF53822">
    <property type="entry name" value="Periplasmic binding protein-like I"/>
    <property type="match status" value="1"/>
</dbReference>
<feature type="domain" description="HTH lacI-type" evidence="4">
    <location>
        <begin position="11"/>
        <end position="65"/>
    </location>
</feature>
<dbReference type="CDD" id="cd01392">
    <property type="entry name" value="HTH_LacI"/>
    <property type="match status" value="1"/>
</dbReference>
<dbReference type="PROSITE" id="PS50932">
    <property type="entry name" value="HTH_LACI_2"/>
    <property type="match status" value="1"/>
</dbReference>
<dbReference type="RefSeq" id="WP_256120118.1">
    <property type="nucleotide sequence ID" value="NZ_WHSB02000013.1"/>
</dbReference>
<comment type="caution">
    <text evidence="5">The sequence shown here is derived from an EMBL/GenBank/DDBJ whole genome shotgun (WGS) entry which is preliminary data.</text>
</comment>
<evidence type="ECO:0000313" key="6">
    <source>
        <dbReference type="Proteomes" id="UP000996601"/>
    </source>
</evidence>
<dbReference type="InterPro" id="IPR028082">
    <property type="entry name" value="Peripla_BP_I"/>
</dbReference>
<reference evidence="5" key="1">
    <citation type="submission" date="2021-07" db="EMBL/GenBank/DDBJ databases">
        <title>Shinella sp. nov., a novel member of the genus Shinella from water.</title>
        <authorList>
            <person name="Deng Y."/>
        </authorList>
    </citation>
    <scope>NUCLEOTIDE SEQUENCE</scope>
    <source>
        <strain evidence="5">CPCC 100929</strain>
    </source>
</reference>
<dbReference type="SMART" id="SM00354">
    <property type="entry name" value="HTH_LACI"/>
    <property type="match status" value="1"/>
</dbReference>
<gene>
    <name evidence="5" type="ORF">GB927_025915</name>
</gene>
<organism evidence="5 6">
    <name type="scientific">Shinella lacus</name>
    <dbReference type="NCBI Taxonomy" id="2654216"/>
    <lineage>
        <taxon>Bacteria</taxon>
        <taxon>Pseudomonadati</taxon>
        <taxon>Pseudomonadota</taxon>
        <taxon>Alphaproteobacteria</taxon>
        <taxon>Hyphomicrobiales</taxon>
        <taxon>Rhizobiaceae</taxon>
        <taxon>Shinella</taxon>
    </lineage>
</organism>
<accession>A0ABT1RE88</accession>
<dbReference type="EMBL" id="WHSB02000013">
    <property type="protein sequence ID" value="MCQ4633501.1"/>
    <property type="molecule type" value="Genomic_DNA"/>
</dbReference>
<protein>
    <submittedName>
        <fullName evidence="5">LacI family transcriptional regulator</fullName>
    </submittedName>
</protein>
<evidence type="ECO:0000256" key="2">
    <source>
        <dbReference type="ARBA" id="ARBA00023125"/>
    </source>
</evidence>
<dbReference type="CDD" id="cd06267">
    <property type="entry name" value="PBP1_LacI_sugar_binding-like"/>
    <property type="match status" value="1"/>
</dbReference>
<evidence type="ECO:0000313" key="5">
    <source>
        <dbReference type="EMBL" id="MCQ4633501.1"/>
    </source>
</evidence>
<dbReference type="InterPro" id="IPR010982">
    <property type="entry name" value="Lambda_DNA-bd_dom_sf"/>
</dbReference>
<name>A0ABT1RE88_9HYPH</name>
<dbReference type="PANTHER" id="PTHR30146">
    <property type="entry name" value="LACI-RELATED TRANSCRIPTIONAL REPRESSOR"/>
    <property type="match status" value="1"/>
</dbReference>
<dbReference type="SUPFAM" id="SSF47413">
    <property type="entry name" value="lambda repressor-like DNA-binding domains"/>
    <property type="match status" value="1"/>
</dbReference>
<evidence type="ECO:0000256" key="3">
    <source>
        <dbReference type="ARBA" id="ARBA00023163"/>
    </source>
</evidence>
<keyword evidence="1" id="KW-0805">Transcription regulation</keyword>
<dbReference type="Pfam" id="PF00356">
    <property type="entry name" value="LacI"/>
    <property type="match status" value="1"/>
</dbReference>
<proteinExistence type="predicted"/>
<dbReference type="Gene3D" id="3.40.50.2300">
    <property type="match status" value="2"/>
</dbReference>
<dbReference type="InterPro" id="IPR000843">
    <property type="entry name" value="HTH_LacI"/>
</dbReference>
<dbReference type="PANTHER" id="PTHR30146:SF138">
    <property type="entry name" value="TRANSCRIPTIONAL REGULATORY PROTEIN"/>
    <property type="match status" value="1"/>
</dbReference>
<keyword evidence="6" id="KW-1185">Reference proteome</keyword>
<keyword evidence="3" id="KW-0804">Transcription</keyword>
<evidence type="ECO:0000256" key="1">
    <source>
        <dbReference type="ARBA" id="ARBA00023015"/>
    </source>
</evidence>
<dbReference type="Gene3D" id="1.10.260.40">
    <property type="entry name" value="lambda repressor-like DNA-binding domains"/>
    <property type="match status" value="1"/>
</dbReference>
<dbReference type="Proteomes" id="UP000996601">
    <property type="component" value="Unassembled WGS sequence"/>
</dbReference>
<evidence type="ECO:0000259" key="4">
    <source>
        <dbReference type="PROSITE" id="PS50932"/>
    </source>
</evidence>
<dbReference type="InterPro" id="IPR046335">
    <property type="entry name" value="LacI/GalR-like_sensor"/>
</dbReference>